<protein>
    <submittedName>
        <fullName evidence="1">MRS2</fullName>
    </submittedName>
</protein>
<organism evidence="1 2">
    <name type="scientific">Mytilus edulis</name>
    <name type="common">Blue mussel</name>
    <dbReference type="NCBI Taxonomy" id="6550"/>
    <lineage>
        <taxon>Eukaryota</taxon>
        <taxon>Metazoa</taxon>
        <taxon>Spiralia</taxon>
        <taxon>Lophotrochozoa</taxon>
        <taxon>Mollusca</taxon>
        <taxon>Bivalvia</taxon>
        <taxon>Autobranchia</taxon>
        <taxon>Pteriomorphia</taxon>
        <taxon>Mytilida</taxon>
        <taxon>Mytiloidea</taxon>
        <taxon>Mytilidae</taxon>
        <taxon>Mytilinae</taxon>
        <taxon>Mytilus</taxon>
    </lineage>
</organism>
<evidence type="ECO:0000313" key="1">
    <source>
        <dbReference type="EMBL" id="CAG2222567.1"/>
    </source>
</evidence>
<comment type="caution">
    <text evidence="1">The sequence shown here is derived from an EMBL/GenBank/DDBJ whole genome shotgun (WGS) entry which is preliminary data.</text>
</comment>
<dbReference type="AlphaFoldDB" id="A0A8S3SSY0"/>
<dbReference type="Proteomes" id="UP000683360">
    <property type="component" value="Unassembled WGS sequence"/>
</dbReference>
<keyword evidence="2" id="KW-1185">Reference proteome</keyword>
<name>A0A8S3SSY0_MYTED</name>
<dbReference type="EMBL" id="CAJPWZ010001759">
    <property type="protein sequence ID" value="CAG2222567.1"/>
    <property type="molecule type" value="Genomic_DNA"/>
</dbReference>
<reference evidence="1" key="1">
    <citation type="submission" date="2021-03" db="EMBL/GenBank/DDBJ databases">
        <authorList>
            <person name="Bekaert M."/>
        </authorList>
    </citation>
    <scope>NUCLEOTIDE SEQUENCE</scope>
</reference>
<gene>
    <name evidence="1" type="ORF">MEDL_35895</name>
</gene>
<proteinExistence type="predicted"/>
<sequence length="183" mass="22220">MFVMTEEDIKDIAENQYECFGIVIPDDILQQYIEQWFRHLNKTNLLKKFLNKSRLLMNVTFRSTVRTYMKQLNNENIAYLIKAANSDFLNIIFVMREDEIKDNAENRYELLVQYLCRWIDLTLSITYSVREYIDDNRSFMNLTFNSCIRILMRAQFTEYYQYYIQLTNMDILNSMFVMKEKTS</sequence>
<evidence type="ECO:0000313" key="2">
    <source>
        <dbReference type="Proteomes" id="UP000683360"/>
    </source>
</evidence>
<accession>A0A8S3SSY0</accession>